<name>A0ABN0YDY7_9BACL</name>
<dbReference type="InterPro" id="IPR023214">
    <property type="entry name" value="HAD_sf"/>
</dbReference>
<keyword evidence="2" id="KW-1185">Reference proteome</keyword>
<dbReference type="PANTHER" id="PTHR10000:SF8">
    <property type="entry name" value="HAD SUPERFAMILY HYDROLASE-LIKE, TYPE 3"/>
    <property type="match status" value="1"/>
</dbReference>
<dbReference type="RefSeq" id="WP_343861315.1">
    <property type="nucleotide sequence ID" value="NZ_BAAACX010000009.1"/>
</dbReference>
<protein>
    <submittedName>
        <fullName evidence="1">Cof-type HAD-IIB family hydrolase</fullName>
    </submittedName>
</protein>
<dbReference type="InterPro" id="IPR036412">
    <property type="entry name" value="HAD-like_sf"/>
</dbReference>
<dbReference type="GO" id="GO:0016787">
    <property type="term" value="F:hydrolase activity"/>
    <property type="evidence" value="ECO:0007669"/>
    <property type="project" value="UniProtKB-KW"/>
</dbReference>
<dbReference type="NCBIfam" id="TIGR01484">
    <property type="entry name" value="HAD-SF-IIB"/>
    <property type="match status" value="1"/>
</dbReference>
<reference evidence="1 2" key="1">
    <citation type="journal article" date="2019" name="Int. J. Syst. Evol. Microbiol.">
        <title>The Global Catalogue of Microorganisms (GCM) 10K type strain sequencing project: providing services to taxonomists for standard genome sequencing and annotation.</title>
        <authorList>
            <consortium name="The Broad Institute Genomics Platform"/>
            <consortium name="The Broad Institute Genome Sequencing Center for Infectious Disease"/>
            <person name="Wu L."/>
            <person name="Ma J."/>
        </authorList>
    </citation>
    <scope>NUCLEOTIDE SEQUENCE [LARGE SCALE GENOMIC DNA]</scope>
    <source>
        <strain evidence="1 2">JCM 12774</strain>
    </source>
</reference>
<gene>
    <name evidence="1" type="ORF">GCM10008933_24070</name>
</gene>
<dbReference type="EMBL" id="BAAACX010000009">
    <property type="protein sequence ID" value="GAA0392392.1"/>
    <property type="molecule type" value="Genomic_DNA"/>
</dbReference>
<sequence>MRYAAVVLDLDGTLLNSDKQVSVRNLSALLRCYRLGMKVIFATGRPPRAVKRFLPEELLSIGSFIYYNGAMISCKHTGISHHEPIEVHLTAKILDYCLSRNPGLDISLEVEDQWFSLKEYDYTTLMRVKGHPIVKPLEELRELAATKILFSGDMDINPFQAKFGAELNILVTDQGQLVQISSSRASKENALITLCHRMDITLDQVIVFGDDMNDIGLFNVCGRSIAMANGVEELKRLSDEITDTNDKDGVAIVLERID</sequence>
<dbReference type="SUPFAM" id="SSF56784">
    <property type="entry name" value="HAD-like"/>
    <property type="match status" value="1"/>
</dbReference>
<dbReference type="InterPro" id="IPR000150">
    <property type="entry name" value="Cof"/>
</dbReference>
<dbReference type="NCBIfam" id="TIGR00099">
    <property type="entry name" value="Cof-subfamily"/>
    <property type="match status" value="1"/>
</dbReference>
<dbReference type="Proteomes" id="UP001500340">
    <property type="component" value="Unassembled WGS sequence"/>
</dbReference>
<proteinExistence type="predicted"/>
<organism evidence="1 2">
    <name type="scientific">Paenibacillus motobuensis</name>
    <dbReference type="NCBI Taxonomy" id="295324"/>
    <lineage>
        <taxon>Bacteria</taxon>
        <taxon>Bacillati</taxon>
        <taxon>Bacillota</taxon>
        <taxon>Bacilli</taxon>
        <taxon>Bacillales</taxon>
        <taxon>Paenibacillaceae</taxon>
        <taxon>Paenibacillus</taxon>
    </lineage>
</organism>
<evidence type="ECO:0000313" key="2">
    <source>
        <dbReference type="Proteomes" id="UP001500340"/>
    </source>
</evidence>
<accession>A0ABN0YDY7</accession>
<dbReference type="SFLD" id="SFLDS00003">
    <property type="entry name" value="Haloacid_Dehalogenase"/>
    <property type="match status" value="1"/>
</dbReference>
<dbReference type="InterPro" id="IPR006379">
    <property type="entry name" value="HAD-SF_hydro_IIB"/>
</dbReference>
<evidence type="ECO:0000313" key="1">
    <source>
        <dbReference type="EMBL" id="GAA0392392.1"/>
    </source>
</evidence>
<keyword evidence="1" id="KW-0378">Hydrolase</keyword>
<comment type="caution">
    <text evidence="1">The sequence shown here is derived from an EMBL/GenBank/DDBJ whole genome shotgun (WGS) entry which is preliminary data.</text>
</comment>
<dbReference type="SFLD" id="SFLDG01140">
    <property type="entry name" value="C2.B:_Phosphomannomutase_and_P"/>
    <property type="match status" value="1"/>
</dbReference>
<dbReference type="PROSITE" id="PS01228">
    <property type="entry name" value="COF_1"/>
    <property type="match status" value="1"/>
</dbReference>
<dbReference type="Pfam" id="PF08282">
    <property type="entry name" value="Hydrolase_3"/>
    <property type="match status" value="1"/>
</dbReference>
<dbReference type="Gene3D" id="3.40.50.1000">
    <property type="entry name" value="HAD superfamily/HAD-like"/>
    <property type="match status" value="1"/>
</dbReference>
<dbReference type="Gene3D" id="3.30.1240.10">
    <property type="match status" value="1"/>
</dbReference>
<dbReference type="PANTHER" id="PTHR10000">
    <property type="entry name" value="PHOSPHOSERINE PHOSPHATASE"/>
    <property type="match status" value="1"/>
</dbReference>